<evidence type="ECO:0000313" key="2">
    <source>
        <dbReference type="Proteomes" id="UP000245423"/>
    </source>
</evidence>
<sequence length="94" mass="11163">MKKDDKVKKAMEEFEGFKPSEEQIELIEGLANSYSDKSEEDIFVEIIRVNEEMESEMSPEEYEEIFEKLNSIRPLLNEEQLKKLDRILYILGKD</sequence>
<organism evidence="1 2">
    <name type="scientific">[Clostridium] ultunense Esp</name>
    <dbReference type="NCBI Taxonomy" id="1288971"/>
    <lineage>
        <taxon>Bacteria</taxon>
        <taxon>Bacillati</taxon>
        <taxon>Bacillota</taxon>
        <taxon>Tissierellia</taxon>
        <taxon>Tissierellales</taxon>
        <taxon>Tepidimicrobiaceae</taxon>
        <taxon>Schnuerera</taxon>
    </lineage>
</organism>
<accession>M1Z2M5</accession>
<dbReference type="EMBL" id="LT669839">
    <property type="protein sequence ID" value="SHD78485.1"/>
    <property type="molecule type" value="Genomic_DNA"/>
</dbReference>
<dbReference type="AlphaFoldDB" id="M1Z2M5"/>
<name>M1Z2M5_9FIRM</name>
<gene>
    <name evidence="1" type="ORF">CUESP1_3159</name>
</gene>
<keyword evidence="2" id="KW-1185">Reference proteome</keyword>
<reference evidence="1 2" key="1">
    <citation type="submission" date="2016-11" db="EMBL/GenBank/DDBJ databases">
        <authorList>
            <person name="Manzoor S."/>
        </authorList>
    </citation>
    <scope>NUCLEOTIDE SEQUENCE [LARGE SCALE GENOMIC DNA]</scope>
    <source>
        <strain evidence="1">Clostridium ultunense strain Esp</strain>
    </source>
</reference>
<protein>
    <submittedName>
        <fullName evidence="1">Uncharacterized protein</fullName>
    </submittedName>
</protein>
<evidence type="ECO:0000313" key="1">
    <source>
        <dbReference type="EMBL" id="SHD78485.1"/>
    </source>
</evidence>
<proteinExistence type="predicted"/>
<dbReference type="HOGENOM" id="CLU_2381208_0_0_9"/>
<dbReference type="OrthoDB" id="1708097at2"/>
<dbReference type="Proteomes" id="UP000245423">
    <property type="component" value="Chromosome 1"/>
</dbReference>
<dbReference type="RefSeq" id="WP_005587383.1">
    <property type="nucleotide sequence ID" value="NZ_LT669839.1"/>
</dbReference>